<sequence length="173" mass="18680">DNLSVLKLGKSDDLRPGEWVIAMGSPLSLSNTITCGIVSRVHRGSGELGMRNKDMKYIQTDAAINFGNSGGPLVNLDGEAIGINTLKVTPGISFAIPIDYAKQFLVKLDEAQKTGTKHGREINLTPPRKYIGITMLTLTPSIIYELDQRMTDFPVVKSGVFVHSVTVGSPSHV</sequence>
<evidence type="ECO:0000313" key="2">
    <source>
        <dbReference type="Proteomes" id="UP000694865"/>
    </source>
</evidence>
<dbReference type="RefSeq" id="XP_006814929.1">
    <property type="nucleotide sequence ID" value="XM_006814866.1"/>
</dbReference>
<organism evidence="2 3">
    <name type="scientific">Saccoglossus kowalevskii</name>
    <name type="common">Acorn worm</name>
    <dbReference type="NCBI Taxonomy" id="10224"/>
    <lineage>
        <taxon>Eukaryota</taxon>
        <taxon>Metazoa</taxon>
        <taxon>Hemichordata</taxon>
        <taxon>Enteropneusta</taxon>
        <taxon>Harrimaniidae</taxon>
        <taxon>Saccoglossus</taxon>
    </lineage>
</organism>
<dbReference type="SUPFAM" id="SSF50494">
    <property type="entry name" value="Trypsin-like serine proteases"/>
    <property type="match status" value="1"/>
</dbReference>
<proteinExistence type="inferred from homology"/>
<protein>
    <submittedName>
        <fullName evidence="3">Serine protease HTRA2, mitochondrial-like</fullName>
    </submittedName>
</protein>
<dbReference type="PRINTS" id="PR00834">
    <property type="entry name" value="PROTEASES2C"/>
</dbReference>
<name>A0ABM0M4I8_SACKO</name>
<dbReference type="Pfam" id="PF13365">
    <property type="entry name" value="Trypsin_2"/>
    <property type="match status" value="1"/>
</dbReference>
<evidence type="ECO:0000313" key="3">
    <source>
        <dbReference type="RefSeq" id="XP_006814929.1"/>
    </source>
</evidence>
<accession>A0ABM0M4I8</accession>
<dbReference type="PANTHER" id="PTHR22939:SF129">
    <property type="entry name" value="SERINE PROTEASE HTRA2, MITOCHONDRIAL"/>
    <property type="match status" value="1"/>
</dbReference>
<keyword evidence="2" id="KW-1185">Reference proteome</keyword>
<dbReference type="InterPro" id="IPR001940">
    <property type="entry name" value="Peptidase_S1C"/>
</dbReference>
<feature type="non-terminal residue" evidence="3">
    <location>
        <position position="1"/>
    </location>
</feature>
<dbReference type="Gene3D" id="2.30.42.10">
    <property type="match status" value="1"/>
</dbReference>
<evidence type="ECO:0000256" key="1">
    <source>
        <dbReference type="ARBA" id="ARBA00010541"/>
    </source>
</evidence>
<dbReference type="InterPro" id="IPR009003">
    <property type="entry name" value="Peptidase_S1_PA"/>
</dbReference>
<dbReference type="PANTHER" id="PTHR22939">
    <property type="entry name" value="SERINE PROTEASE FAMILY S1C HTRA-RELATED"/>
    <property type="match status" value="1"/>
</dbReference>
<dbReference type="Gene3D" id="2.40.10.120">
    <property type="match status" value="1"/>
</dbReference>
<gene>
    <name evidence="3" type="primary">LOC102807217</name>
</gene>
<comment type="similarity">
    <text evidence="1">Belongs to the peptidase S1C family.</text>
</comment>
<reference evidence="3" key="1">
    <citation type="submission" date="2025-08" db="UniProtKB">
        <authorList>
            <consortium name="RefSeq"/>
        </authorList>
    </citation>
    <scope>IDENTIFICATION</scope>
    <source>
        <tissue evidence="3">Testes</tissue>
    </source>
</reference>
<dbReference type="InterPro" id="IPR036034">
    <property type="entry name" value="PDZ_sf"/>
</dbReference>
<dbReference type="GeneID" id="102807217"/>
<dbReference type="Proteomes" id="UP000694865">
    <property type="component" value="Unplaced"/>
</dbReference>